<evidence type="ECO:0000256" key="7">
    <source>
        <dbReference type="SAM" id="MobiDB-lite"/>
    </source>
</evidence>
<evidence type="ECO:0000256" key="8">
    <source>
        <dbReference type="SAM" id="Phobius"/>
    </source>
</evidence>
<protein>
    <submittedName>
        <fullName evidence="9">Putative transporter</fullName>
    </submittedName>
</protein>
<evidence type="ECO:0000313" key="10">
    <source>
        <dbReference type="Proteomes" id="UP000321685"/>
    </source>
</evidence>
<feature type="transmembrane region" description="Helical" evidence="8">
    <location>
        <begin position="174"/>
        <end position="200"/>
    </location>
</feature>
<gene>
    <name evidence="9" type="ORF">PSU4_16920</name>
</gene>
<evidence type="ECO:0000256" key="6">
    <source>
        <dbReference type="ARBA" id="ARBA00023136"/>
    </source>
</evidence>
<proteinExistence type="predicted"/>
<dbReference type="EMBL" id="BJVJ01000012">
    <property type="protein sequence ID" value="GEL22738.1"/>
    <property type="molecule type" value="Genomic_DNA"/>
</dbReference>
<feature type="region of interest" description="Disordered" evidence="7">
    <location>
        <begin position="428"/>
        <end position="465"/>
    </location>
</feature>
<organism evidence="9 10">
    <name type="scientific">Pseudonocardia sulfidoxydans NBRC 16205</name>
    <dbReference type="NCBI Taxonomy" id="1223511"/>
    <lineage>
        <taxon>Bacteria</taxon>
        <taxon>Bacillati</taxon>
        <taxon>Actinomycetota</taxon>
        <taxon>Actinomycetes</taxon>
        <taxon>Pseudonocardiales</taxon>
        <taxon>Pseudonocardiaceae</taxon>
        <taxon>Pseudonocardia</taxon>
    </lineage>
</organism>
<keyword evidence="4 8" id="KW-0812">Transmembrane</keyword>
<dbReference type="RefSeq" id="WP_147104559.1">
    <property type="nucleotide sequence ID" value="NZ_BJVJ01000012.1"/>
</dbReference>
<dbReference type="GO" id="GO:0005886">
    <property type="term" value="C:plasma membrane"/>
    <property type="evidence" value="ECO:0007669"/>
    <property type="project" value="UniProtKB-SubCell"/>
</dbReference>
<feature type="transmembrane region" description="Helical" evidence="8">
    <location>
        <begin position="364"/>
        <end position="387"/>
    </location>
</feature>
<dbReference type="PANTHER" id="PTHR23513:SF11">
    <property type="entry name" value="STAPHYLOFERRIN A TRANSPORTER"/>
    <property type="match status" value="1"/>
</dbReference>
<feature type="transmembrane region" description="Helical" evidence="8">
    <location>
        <begin position="330"/>
        <end position="352"/>
    </location>
</feature>
<dbReference type="CDD" id="cd06173">
    <property type="entry name" value="MFS_MefA_like"/>
    <property type="match status" value="1"/>
</dbReference>
<dbReference type="InterPro" id="IPR010290">
    <property type="entry name" value="TM_effector"/>
</dbReference>
<evidence type="ECO:0000256" key="1">
    <source>
        <dbReference type="ARBA" id="ARBA00004651"/>
    </source>
</evidence>
<dbReference type="Gene3D" id="1.20.1250.20">
    <property type="entry name" value="MFS general substrate transporter like domains"/>
    <property type="match status" value="1"/>
</dbReference>
<accession>A0A511DIA9</accession>
<evidence type="ECO:0000256" key="2">
    <source>
        <dbReference type="ARBA" id="ARBA00022448"/>
    </source>
</evidence>
<keyword evidence="10" id="KW-1185">Reference proteome</keyword>
<keyword evidence="5 8" id="KW-1133">Transmembrane helix</keyword>
<evidence type="ECO:0000313" key="9">
    <source>
        <dbReference type="EMBL" id="GEL22738.1"/>
    </source>
</evidence>
<dbReference type="Pfam" id="PF05977">
    <property type="entry name" value="MFS_3"/>
    <property type="match status" value="1"/>
</dbReference>
<reference evidence="9 10" key="1">
    <citation type="submission" date="2019-07" db="EMBL/GenBank/DDBJ databases">
        <title>Whole genome shotgun sequence of Pseudonocardia sulfidoxydans NBRC 16205.</title>
        <authorList>
            <person name="Hosoyama A."/>
            <person name="Uohara A."/>
            <person name="Ohji S."/>
            <person name="Ichikawa N."/>
        </authorList>
    </citation>
    <scope>NUCLEOTIDE SEQUENCE [LARGE SCALE GENOMIC DNA]</scope>
    <source>
        <strain evidence="9 10">NBRC 16205</strain>
    </source>
</reference>
<feature type="transmembrane region" description="Helical" evidence="8">
    <location>
        <begin position="307"/>
        <end position="324"/>
    </location>
</feature>
<dbReference type="SUPFAM" id="SSF103473">
    <property type="entry name" value="MFS general substrate transporter"/>
    <property type="match status" value="1"/>
</dbReference>
<dbReference type="OrthoDB" id="4528313at2"/>
<keyword evidence="6 8" id="KW-0472">Membrane</keyword>
<feature type="transmembrane region" description="Helical" evidence="8">
    <location>
        <begin position="106"/>
        <end position="129"/>
    </location>
</feature>
<feature type="transmembrane region" description="Helical" evidence="8">
    <location>
        <begin position="63"/>
        <end position="85"/>
    </location>
</feature>
<name>A0A511DIA9_9PSEU</name>
<feature type="transmembrane region" description="Helical" evidence="8">
    <location>
        <begin position="281"/>
        <end position="300"/>
    </location>
</feature>
<evidence type="ECO:0000256" key="3">
    <source>
        <dbReference type="ARBA" id="ARBA00022475"/>
    </source>
</evidence>
<dbReference type="PANTHER" id="PTHR23513">
    <property type="entry name" value="INTEGRAL MEMBRANE EFFLUX PROTEIN-RELATED"/>
    <property type="match status" value="1"/>
</dbReference>
<feature type="transmembrane region" description="Helical" evidence="8">
    <location>
        <begin position="30"/>
        <end position="51"/>
    </location>
</feature>
<dbReference type="Proteomes" id="UP000321685">
    <property type="component" value="Unassembled WGS sequence"/>
</dbReference>
<dbReference type="AlphaFoldDB" id="A0A511DIA9"/>
<dbReference type="InterPro" id="IPR036259">
    <property type="entry name" value="MFS_trans_sf"/>
</dbReference>
<feature type="transmembrane region" description="Helical" evidence="8">
    <location>
        <begin position="241"/>
        <end position="261"/>
    </location>
</feature>
<comment type="caution">
    <text evidence="9">The sequence shown here is derived from an EMBL/GenBank/DDBJ whole genome shotgun (WGS) entry which is preliminary data.</text>
</comment>
<sequence>MVVETRHGPAPDHTRLPRALRPFRHREYRLLASSMLFSLFATGIWLVAIVWQVIELGGGPTQLSVVAAAGSAGLLLSVLAGGVAADRLPRRRVLVAVETVRIASAAVAATLALTGTLALWHLAVVAFLLGTADAFYYPSASAILPSLLPADELLAANGVEGTLRPVAMQAAGPAVAGLVVGALFPAAGLLAAAIGFCLALPPLLAMRRTPAVDRIPPGGPDGRPSVLADVREGFAYLLRTGWLFATLAFSSLYVLVVIGPIEVLLPFAVRDQTGGGPSDYALVLGAFGIGSAVGSIATSSIRLPRRYLTVMILAWGIGGVPLAFLGLTNLLWVMVVIAFVVGVTSAGAMVIWGTLLQRRVPAHLLGRVSSLDFFVSLALMPVSMALAGPIGEWVGIPLTFLLAGTVPVLLAAAAVVGWRLDRDEIAHPLDTAPPAAPSSADAAANGPENEADNGADNGADPVSAP</sequence>
<evidence type="ECO:0000256" key="4">
    <source>
        <dbReference type="ARBA" id="ARBA00022692"/>
    </source>
</evidence>
<keyword evidence="2" id="KW-0813">Transport</keyword>
<comment type="subcellular location">
    <subcellularLocation>
        <location evidence="1">Cell membrane</location>
        <topology evidence="1">Multi-pass membrane protein</topology>
    </subcellularLocation>
</comment>
<feature type="transmembrane region" description="Helical" evidence="8">
    <location>
        <begin position="393"/>
        <end position="418"/>
    </location>
</feature>
<keyword evidence="3" id="KW-1003">Cell membrane</keyword>
<evidence type="ECO:0000256" key="5">
    <source>
        <dbReference type="ARBA" id="ARBA00022989"/>
    </source>
</evidence>